<name>A0A3S4ESZ7_9RHOB</name>
<reference evidence="2 3" key="1">
    <citation type="submission" date="2018-12" db="EMBL/GenBank/DDBJ databases">
        <authorList>
            <person name="Criscuolo A."/>
        </authorList>
    </citation>
    <scope>NUCLEOTIDE SEQUENCE [LARGE SCALE GENOMIC DNA]</scope>
    <source>
        <strain evidence="2">ACIP1116241</strain>
    </source>
</reference>
<accession>A0A3S4ESZ7</accession>
<dbReference type="Proteomes" id="UP000270743">
    <property type="component" value="Unassembled WGS sequence"/>
</dbReference>
<evidence type="ECO:0000256" key="1">
    <source>
        <dbReference type="SAM" id="Phobius"/>
    </source>
</evidence>
<keyword evidence="1" id="KW-1133">Transmembrane helix</keyword>
<proteinExistence type="predicted"/>
<protein>
    <submittedName>
        <fullName evidence="2">Uncharacterized protein</fullName>
    </submittedName>
</protein>
<feature type="transmembrane region" description="Helical" evidence="1">
    <location>
        <begin position="30"/>
        <end position="51"/>
    </location>
</feature>
<sequence length="75" mass="7662">MSDLLLLGGIALCLLSVVVAVVQLLRTQAPRAGAILLVLGIAAILAGAYLAPEPFSLDRIPQAWARLAGGVTTTP</sequence>
<gene>
    <name evidence="2" type="ORF">PARHAE_02682</name>
</gene>
<evidence type="ECO:0000313" key="2">
    <source>
        <dbReference type="EMBL" id="VDS09479.1"/>
    </source>
</evidence>
<dbReference type="AlphaFoldDB" id="A0A3S4ESZ7"/>
<evidence type="ECO:0000313" key="3">
    <source>
        <dbReference type="Proteomes" id="UP000270743"/>
    </source>
</evidence>
<organism evidence="2 3">
    <name type="scientific">Paracoccus haematequi</name>
    <dbReference type="NCBI Taxonomy" id="2491866"/>
    <lineage>
        <taxon>Bacteria</taxon>
        <taxon>Pseudomonadati</taxon>
        <taxon>Pseudomonadota</taxon>
        <taxon>Alphaproteobacteria</taxon>
        <taxon>Rhodobacterales</taxon>
        <taxon>Paracoccaceae</taxon>
        <taxon>Paracoccus</taxon>
    </lineage>
</organism>
<keyword evidence="1" id="KW-0812">Transmembrane</keyword>
<keyword evidence="1" id="KW-0472">Membrane</keyword>
<dbReference type="RefSeq" id="WP_126155104.1">
    <property type="nucleotide sequence ID" value="NZ_UZWE01000036.1"/>
</dbReference>
<keyword evidence="3" id="KW-1185">Reference proteome</keyword>
<dbReference type="EMBL" id="UZWE01000036">
    <property type="protein sequence ID" value="VDS09479.1"/>
    <property type="molecule type" value="Genomic_DNA"/>
</dbReference>